<gene>
    <name evidence="1" type="ORF">ACFSUF_19680</name>
</gene>
<keyword evidence="2" id="KW-1185">Reference proteome</keyword>
<protein>
    <recommendedName>
        <fullName evidence="3">Phage protein</fullName>
    </recommendedName>
</protein>
<dbReference type="Proteomes" id="UP001597541">
    <property type="component" value="Unassembled WGS sequence"/>
</dbReference>
<evidence type="ECO:0008006" key="3">
    <source>
        <dbReference type="Google" id="ProtNLM"/>
    </source>
</evidence>
<evidence type="ECO:0000313" key="2">
    <source>
        <dbReference type="Proteomes" id="UP001597541"/>
    </source>
</evidence>
<evidence type="ECO:0000313" key="1">
    <source>
        <dbReference type="EMBL" id="MFD2614636.1"/>
    </source>
</evidence>
<dbReference type="EMBL" id="JBHUME010000013">
    <property type="protein sequence ID" value="MFD2614636.1"/>
    <property type="molecule type" value="Genomic_DNA"/>
</dbReference>
<sequence>MAKQKIYPTCRICDKLNAEMTHCAIFGALTTEQVDNTAIGAACTKSGDYVRMLHAVPNEYNYGKKGKPVDEEADNELLVFDANYETNGFQERHGMTLEEWASLTFGGKSE</sequence>
<proteinExistence type="predicted"/>
<comment type="caution">
    <text evidence="1">The sequence shown here is derived from an EMBL/GenBank/DDBJ whole genome shotgun (WGS) entry which is preliminary data.</text>
</comment>
<name>A0ABW5PGT7_9BACL</name>
<accession>A0ABW5PGT7</accession>
<reference evidence="2" key="1">
    <citation type="journal article" date="2019" name="Int. J. Syst. Evol. Microbiol.">
        <title>The Global Catalogue of Microorganisms (GCM) 10K type strain sequencing project: providing services to taxonomists for standard genome sequencing and annotation.</title>
        <authorList>
            <consortium name="The Broad Institute Genomics Platform"/>
            <consortium name="The Broad Institute Genome Sequencing Center for Infectious Disease"/>
            <person name="Wu L."/>
            <person name="Ma J."/>
        </authorList>
    </citation>
    <scope>NUCLEOTIDE SEQUENCE [LARGE SCALE GENOMIC DNA]</scope>
    <source>
        <strain evidence="2">KCTC 3950</strain>
    </source>
</reference>
<dbReference type="RefSeq" id="WP_377605699.1">
    <property type="nucleotide sequence ID" value="NZ_JBHUME010000013.1"/>
</dbReference>
<organism evidence="1 2">
    <name type="scientific">Paenibacillus gansuensis</name>
    <dbReference type="NCBI Taxonomy" id="306542"/>
    <lineage>
        <taxon>Bacteria</taxon>
        <taxon>Bacillati</taxon>
        <taxon>Bacillota</taxon>
        <taxon>Bacilli</taxon>
        <taxon>Bacillales</taxon>
        <taxon>Paenibacillaceae</taxon>
        <taxon>Paenibacillus</taxon>
    </lineage>
</organism>